<evidence type="ECO:0000313" key="5">
    <source>
        <dbReference type="EMBL" id="MDR6293410.1"/>
    </source>
</evidence>
<dbReference type="InterPro" id="IPR009057">
    <property type="entry name" value="Homeodomain-like_sf"/>
</dbReference>
<keyword evidence="1" id="KW-0805">Transcription regulation</keyword>
<comment type="caution">
    <text evidence="5">The sequence shown here is derived from an EMBL/GenBank/DDBJ whole genome shotgun (WGS) entry which is preliminary data.</text>
</comment>
<name>A0ABU1JXR1_9PROT</name>
<protein>
    <submittedName>
        <fullName evidence="5">AraC-like DNA-binding protein</fullName>
    </submittedName>
</protein>
<dbReference type="Pfam" id="PF12833">
    <property type="entry name" value="HTH_18"/>
    <property type="match status" value="1"/>
</dbReference>
<dbReference type="PROSITE" id="PS00041">
    <property type="entry name" value="HTH_ARAC_FAMILY_1"/>
    <property type="match status" value="1"/>
</dbReference>
<dbReference type="PANTHER" id="PTHR46796:SF6">
    <property type="entry name" value="ARAC SUBFAMILY"/>
    <property type="match status" value="1"/>
</dbReference>
<keyword evidence="2" id="KW-0238">DNA-binding</keyword>
<dbReference type="PROSITE" id="PS01124">
    <property type="entry name" value="HTH_ARAC_FAMILY_2"/>
    <property type="match status" value="1"/>
</dbReference>
<evidence type="ECO:0000256" key="1">
    <source>
        <dbReference type="ARBA" id="ARBA00023015"/>
    </source>
</evidence>
<dbReference type="InterPro" id="IPR050204">
    <property type="entry name" value="AraC_XylS_family_regulators"/>
</dbReference>
<dbReference type="PRINTS" id="PR00032">
    <property type="entry name" value="HTHARAC"/>
</dbReference>
<dbReference type="EMBL" id="JAVDPW010000012">
    <property type="protein sequence ID" value="MDR6293410.1"/>
    <property type="molecule type" value="Genomic_DNA"/>
</dbReference>
<proteinExistence type="predicted"/>
<evidence type="ECO:0000313" key="6">
    <source>
        <dbReference type="Proteomes" id="UP001262410"/>
    </source>
</evidence>
<evidence type="ECO:0000256" key="3">
    <source>
        <dbReference type="ARBA" id="ARBA00023163"/>
    </source>
</evidence>
<dbReference type="RefSeq" id="WP_309800361.1">
    <property type="nucleotide sequence ID" value="NZ_JAVDPW010000012.1"/>
</dbReference>
<dbReference type="SMART" id="SM00342">
    <property type="entry name" value="HTH_ARAC"/>
    <property type="match status" value="1"/>
</dbReference>
<organism evidence="5 6">
    <name type="scientific">Inquilinus ginsengisoli</name>
    <dbReference type="NCBI Taxonomy" id="363840"/>
    <lineage>
        <taxon>Bacteria</taxon>
        <taxon>Pseudomonadati</taxon>
        <taxon>Pseudomonadota</taxon>
        <taxon>Alphaproteobacteria</taxon>
        <taxon>Rhodospirillales</taxon>
        <taxon>Rhodospirillaceae</taxon>
        <taxon>Inquilinus</taxon>
    </lineage>
</organism>
<dbReference type="SUPFAM" id="SSF46689">
    <property type="entry name" value="Homeodomain-like"/>
    <property type="match status" value="1"/>
</dbReference>
<dbReference type="InterPro" id="IPR018062">
    <property type="entry name" value="HTH_AraC-typ_CS"/>
</dbReference>
<dbReference type="PANTHER" id="PTHR46796">
    <property type="entry name" value="HTH-TYPE TRANSCRIPTIONAL ACTIVATOR RHAS-RELATED"/>
    <property type="match status" value="1"/>
</dbReference>
<accession>A0ABU1JXR1</accession>
<dbReference type="InterPro" id="IPR020449">
    <property type="entry name" value="Tscrpt_reg_AraC-type_HTH"/>
</dbReference>
<sequence>MQGIRFSSQALPHGLDERARFSLWRDLYIANIGSLDIRISEAAPFRADLDMTLYGAVGLASFSGTVQTVKRTPHDLHADSQDAYFLMINDGPDTVGGLHVGREMALAPGAAALMSTQECGSITGGAAPRGGHVWRNLVVPGELMRGALGGVDDLLATSRSGASLAFLRSYLTLLNDTPPSDDPALAAHISTTLMDLLTLVLRGAGDAARQAASRGLRAARIDAVLAGIRDGYTDPGFSVKSLARQLGLSVRYIHDLLQETGTGFAERVLELRLQRSAVLLGDRRSDALRIADLALAVGFSDVSYFNRCFRRRFGCTPTAMR</sequence>
<gene>
    <name evidence="5" type="ORF">E9232_005961</name>
</gene>
<dbReference type="InterPro" id="IPR018060">
    <property type="entry name" value="HTH_AraC"/>
</dbReference>
<reference evidence="5 6" key="1">
    <citation type="submission" date="2023-07" db="EMBL/GenBank/DDBJ databases">
        <title>Sorghum-associated microbial communities from plants grown in Nebraska, USA.</title>
        <authorList>
            <person name="Schachtman D."/>
        </authorList>
    </citation>
    <scope>NUCLEOTIDE SEQUENCE [LARGE SCALE GENOMIC DNA]</scope>
    <source>
        <strain evidence="5 6">584</strain>
    </source>
</reference>
<keyword evidence="3" id="KW-0804">Transcription</keyword>
<evidence type="ECO:0000259" key="4">
    <source>
        <dbReference type="PROSITE" id="PS01124"/>
    </source>
</evidence>
<dbReference type="Gene3D" id="1.10.10.60">
    <property type="entry name" value="Homeodomain-like"/>
    <property type="match status" value="1"/>
</dbReference>
<evidence type="ECO:0000256" key="2">
    <source>
        <dbReference type="ARBA" id="ARBA00023125"/>
    </source>
</evidence>
<keyword evidence="6" id="KW-1185">Reference proteome</keyword>
<feature type="domain" description="HTH araC/xylS-type" evidence="4">
    <location>
        <begin position="222"/>
        <end position="321"/>
    </location>
</feature>
<dbReference type="Proteomes" id="UP001262410">
    <property type="component" value="Unassembled WGS sequence"/>
</dbReference>